<keyword evidence="5" id="KW-0479">Metal-binding</keyword>
<dbReference type="EMBL" id="KN817564">
    <property type="protein sequence ID" value="KJA20795.1"/>
    <property type="molecule type" value="Genomic_DNA"/>
</dbReference>
<feature type="binding site" evidence="4">
    <location>
        <begin position="413"/>
        <end position="416"/>
    </location>
    <ligand>
        <name>GTP</name>
        <dbReference type="ChEBI" id="CHEBI:37565"/>
    </ligand>
</feature>
<keyword evidence="7" id="KW-1185">Reference proteome</keyword>
<name>A0A0D2PLK1_HYPSF</name>
<organism evidence="6 7">
    <name type="scientific">Hypholoma sublateritium (strain FD-334 SS-4)</name>
    <dbReference type="NCBI Taxonomy" id="945553"/>
    <lineage>
        <taxon>Eukaryota</taxon>
        <taxon>Fungi</taxon>
        <taxon>Dikarya</taxon>
        <taxon>Basidiomycota</taxon>
        <taxon>Agaricomycotina</taxon>
        <taxon>Agaricomycetes</taxon>
        <taxon>Agaricomycetidae</taxon>
        <taxon>Agaricales</taxon>
        <taxon>Agaricineae</taxon>
        <taxon>Strophariaceae</taxon>
        <taxon>Hypholoma</taxon>
    </lineage>
</organism>
<keyword evidence="3" id="KW-0807">Transducer</keyword>
<dbReference type="SUPFAM" id="SSF52540">
    <property type="entry name" value="P-loop containing nucleoside triphosphate hydrolases"/>
    <property type="match status" value="1"/>
</dbReference>
<evidence type="ECO:0000256" key="2">
    <source>
        <dbReference type="ARBA" id="ARBA00023134"/>
    </source>
</evidence>
<keyword evidence="5" id="KW-0460">Magnesium</keyword>
<dbReference type="InterPro" id="IPR001019">
    <property type="entry name" value="Gprotein_alpha_su"/>
</dbReference>
<dbReference type="Gene3D" id="1.10.400.10">
    <property type="entry name" value="GI Alpha 1, domain 2-like"/>
    <property type="match status" value="1"/>
</dbReference>
<gene>
    <name evidence="6" type="ORF">HYPSUDRAFT_203576</name>
</gene>
<dbReference type="GO" id="GO:0007188">
    <property type="term" value="P:adenylate cyclase-modulating G protein-coupled receptor signaling pathway"/>
    <property type="evidence" value="ECO:0007669"/>
    <property type="project" value="TreeGrafter"/>
</dbReference>
<dbReference type="InterPro" id="IPR011025">
    <property type="entry name" value="GproteinA_insert"/>
</dbReference>
<dbReference type="GO" id="GO:0003924">
    <property type="term" value="F:GTPase activity"/>
    <property type="evidence" value="ECO:0007669"/>
    <property type="project" value="InterPro"/>
</dbReference>
<keyword evidence="1 4" id="KW-0547">Nucleotide-binding</keyword>
<dbReference type="SMART" id="SM00275">
    <property type="entry name" value="G_alpha"/>
    <property type="match status" value="1"/>
</dbReference>
<dbReference type="FunFam" id="3.40.50.300:FF:000720">
    <property type="entry name" value="Guanine nucleotide-binding protein G(k) subunit alpha"/>
    <property type="match status" value="1"/>
</dbReference>
<protein>
    <recommendedName>
        <fullName evidence="8">G-alpha-domain-containing protein</fullName>
    </recommendedName>
</protein>
<evidence type="ECO:0000256" key="3">
    <source>
        <dbReference type="ARBA" id="ARBA00023224"/>
    </source>
</evidence>
<keyword evidence="2 4" id="KW-0342">GTP-binding</keyword>
<dbReference type="GO" id="GO:0005834">
    <property type="term" value="C:heterotrimeric G-protein complex"/>
    <property type="evidence" value="ECO:0007669"/>
    <property type="project" value="TreeGrafter"/>
</dbReference>
<dbReference type="OMA" id="RIACHVV"/>
<accession>A0A0D2PLK1</accession>
<reference evidence="7" key="1">
    <citation type="submission" date="2014-04" db="EMBL/GenBank/DDBJ databases">
        <title>Evolutionary Origins and Diversification of the Mycorrhizal Mutualists.</title>
        <authorList>
            <consortium name="DOE Joint Genome Institute"/>
            <consortium name="Mycorrhizal Genomics Consortium"/>
            <person name="Kohler A."/>
            <person name="Kuo A."/>
            <person name="Nagy L.G."/>
            <person name="Floudas D."/>
            <person name="Copeland A."/>
            <person name="Barry K.W."/>
            <person name="Cichocki N."/>
            <person name="Veneault-Fourrey C."/>
            <person name="LaButti K."/>
            <person name="Lindquist E.A."/>
            <person name="Lipzen A."/>
            <person name="Lundell T."/>
            <person name="Morin E."/>
            <person name="Murat C."/>
            <person name="Riley R."/>
            <person name="Ohm R."/>
            <person name="Sun H."/>
            <person name="Tunlid A."/>
            <person name="Henrissat B."/>
            <person name="Grigoriev I.V."/>
            <person name="Hibbett D.S."/>
            <person name="Martin F."/>
        </authorList>
    </citation>
    <scope>NUCLEOTIDE SEQUENCE [LARGE SCALE GENOMIC DNA]</scope>
    <source>
        <strain evidence="7">FD-334 SS-4</strain>
    </source>
</reference>
<dbReference type="PROSITE" id="PS51882">
    <property type="entry name" value="G_ALPHA"/>
    <property type="match status" value="1"/>
</dbReference>
<dbReference type="GO" id="GO:0031683">
    <property type="term" value="F:G-protein beta/gamma-subunit complex binding"/>
    <property type="evidence" value="ECO:0007669"/>
    <property type="project" value="InterPro"/>
</dbReference>
<evidence type="ECO:0000256" key="4">
    <source>
        <dbReference type="PIRSR" id="PIRSR601019-1"/>
    </source>
</evidence>
<dbReference type="GO" id="GO:0005525">
    <property type="term" value="F:GTP binding"/>
    <property type="evidence" value="ECO:0007669"/>
    <property type="project" value="UniProtKB-KW"/>
</dbReference>
<sequence>MSVSAQITSVQPSIFLSSRMNVEDVDPLDVFTLPPPNESPSDRLAREKLEQDAVERSRSIDAELKAAKAAMKQYKKAVKILVLGQSQSGKSTTIKSSVPQHFFDWRPFILSLDFQITYAQKSWSEERLAWKSIILLNLVRSVNIMTKIMEFHSDMSSQSSNKNSSMERQRSVLLRLTPLRQIEKDLKVFLGAGAGELPPEITSESESEDTQSKGHEDLDKAIVTEFGLRSSSGWKSILAQLQSPQSGKGRDLHRIACHVVRGCKDDIQWLWGDSATKRILHDRGVRLEDLPGFFLNDADRITAEDYEPSDQDILCARLRTTGVQEYHFSTDRTNGTIVNWIMYDVSGCRTTRAAWIPYFRDMTALIFLAPLSGFNERLPEDDSINRLEDSFCLWKTICSSKLLANIQLVLFMNKTDILRKKIEQDKIQVRKYVPDYDKPNDFENVATFFRRAFKKIHLQYTTPDAPKSFISHFTTAVDRKSTRLTLRAVQSIILCTDITEAGLM</sequence>
<dbReference type="PANTHER" id="PTHR10218:SF360">
    <property type="entry name" value="GUANINE NUCLEOTIDE-BINDING PROTEIN SUBUNIT ALPHA HOMOLOG"/>
    <property type="match status" value="1"/>
</dbReference>
<feature type="binding site" evidence="4">
    <location>
        <begin position="314"/>
        <end position="320"/>
    </location>
    <ligand>
        <name>GTP</name>
        <dbReference type="ChEBI" id="CHEBI:37565"/>
    </ligand>
</feature>
<feature type="binding site" evidence="5">
    <location>
        <position position="320"/>
    </location>
    <ligand>
        <name>Mg(2+)</name>
        <dbReference type="ChEBI" id="CHEBI:18420"/>
    </ligand>
</feature>
<feature type="binding site" evidence="4">
    <location>
        <position position="476"/>
    </location>
    <ligand>
        <name>GTP</name>
        <dbReference type="ChEBI" id="CHEBI:37565"/>
    </ligand>
</feature>
<dbReference type="PANTHER" id="PTHR10218">
    <property type="entry name" value="GTP-BINDING PROTEIN ALPHA SUBUNIT"/>
    <property type="match status" value="1"/>
</dbReference>
<evidence type="ECO:0000256" key="1">
    <source>
        <dbReference type="ARBA" id="ARBA00022741"/>
    </source>
</evidence>
<proteinExistence type="predicted"/>
<dbReference type="Gene3D" id="3.40.50.300">
    <property type="entry name" value="P-loop containing nucleotide triphosphate hydrolases"/>
    <property type="match status" value="2"/>
</dbReference>
<dbReference type="PRINTS" id="PR00318">
    <property type="entry name" value="GPROTEINA"/>
</dbReference>
<dbReference type="Proteomes" id="UP000054270">
    <property type="component" value="Unassembled WGS sequence"/>
</dbReference>
<dbReference type="AlphaFoldDB" id="A0A0D2PLK1"/>
<evidence type="ECO:0000313" key="7">
    <source>
        <dbReference type="Proteomes" id="UP000054270"/>
    </source>
</evidence>
<evidence type="ECO:0008006" key="8">
    <source>
        <dbReference type="Google" id="ProtNLM"/>
    </source>
</evidence>
<dbReference type="SUPFAM" id="SSF47895">
    <property type="entry name" value="Transducin (alpha subunit), insertion domain"/>
    <property type="match status" value="1"/>
</dbReference>
<dbReference type="GO" id="GO:0046872">
    <property type="term" value="F:metal ion binding"/>
    <property type="evidence" value="ECO:0007669"/>
    <property type="project" value="UniProtKB-KW"/>
</dbReference>
<dbReference type="OrthoDB" id="5817230at2759"/>
<dbReference type="GO" id="GO:0005737">
    <property type="term" value="C:cytoplasm"/>
    <property type="evidence" value="ECO:0007669"/>
    <property type="project" value="TreeGrafter"/>
</dbReference>
<dbReference type="GO" id="GO:0001664">
    <property type="term" value="F:G protein-coupled receptor binding"/>
    <property type="evidence" value="ECO:0007669"/>
    <property type="project" value="TreeGrafter"/>
</dbReference>
<evidence type="ECO:0000256" key="5">
    <source>
        <dbReference type="PIRSR" id="PIRSR601019-2"/>
    </source>
</evidence>
<dbReference type="Pfam" id="PF00503">
    <property type="entry name" value="G-alpha"/>
    <property type="match status" value="1"/>
</dbReference>
<dbReference type="STRING" id="945553.A0A0D2PLK1"/>
<dbReference type="InterPro" id="IPR027417">
    <property type="entry name" value="P-loop_NTPase"/>
</dbReference>
<evidence type="ECO:0000313" key="6">
    <source>
        <dbReference type="EMBL" id="KJA20795.1"/>
    </source>
</evidence>